<evidence type="ECO:0000256" key="1">
    <source>
        <dbReference type="SAM" id="MobiDB-lite"/>
    </source>
</evidence>
<gene>
    <name evidence="3" type="ORF">HCN08_20350</name>
</gene>
<protein>
    <submittedName>
        <fullName evidence="3">SRPBCC family protein</fullName>
    </submittedName>
</protein>
<feature type="region of interest" description="Disordered" evidence="1">
    <location>
        <begin position="265"/>
        <end position="356"/>
    </location>
</feature>
<organism evidence="3 4">
    <name type="scientific">Actinacidiphila epipremni</name>
    <dbReference type="NCBI Taxonomy" id="2053013"/>
    <lineage>
        <taxon>Bacteria</taxon>
        <taxon>Bacillati</taxon>
        <taxon>Actinomycetota</taxon>
        <taxon>Actinomycetes</taxon>
        <taxon>Kitasatosporales</taxon>
        <taxon>Streptomycetaceae</taxon>
        <taxon>Actinacidiphila</taxon>
    </lineage>
</organism>
<dbReference type="InterPro" id="IPR047137">
    <property type="entry name" value="ORF3"/>
</dbReference>
<feature type="region of interest" description="Disordered" evidence="1">
    <location>
        <begin position="1"/>
        <end position="21"/>
    </location>
</feature>
<dbReference type="CDD" id="cd07817">
    <property type="entry name" value="SRPBCC_8"/>
    <property type="match status" value="1"/>
</dbReference>
<keyword evidence="4" id="KW-1185">Reference proteome</keyword>
<evidence type="ECO:0000313" key="4">
    <source>
        <dbReference type="Proteomes" id="UP000734511"/>
    </source>
</evidence>
<feature type="compositionally biased region" description="Acidic residues" evidence="1">
    <location>
        <begin position="275"/>
        <end position="346"/>
    </location>
</feature>
<feature type="domain" description="Coenzyme Q-binding protein COQ10 START" evidence="2">
    <location>
        <begin position="123"/>
        <end position="243"/>
    </location>
</feature>
<feature type="compositionally biased region" description="Basic and acidic residues" evidence="1">
    <location>
        <begin position="265"/>
        <end position="274"/>
    </location>
</feature>
<dbReference type="SUPFAM" id="SSF55961">
    <property type="entry name" value="Bet v1-like"/>
    <property type="match status" value="1"/>
</dbReference>
<proteinExistence type="predicted"/>
<dbReference type="InterPro" id="IPR005031">
    <property type="entry name" value="COQ10_START"/>
</dbReference>
<accession>A0ABX0ZVV3</accession>
<reference evidence="3 4" key="1">
    <citation type="submission" date="2020-03" db="EMBL/GenBank/DDBJ databases">
        <title>WGS of actinomycetes isolated from Thailand.</title>
        <authorList>
            <person name="Thawai C."/>
        </authorList>
    </citation>
    <scope>NUCLEOTIDE SEQUENCE [LARGE SCALE GENOMIC DNA]</scope>
    <source>
        <strain evidence="3 4">PRB2-1</strain>
    </source>
</reference>
<dbReference type="RefSeq" id="WP_167984605.1">
    <property type="nucleotide sequence ID" value="NZ_JAATEJ010000017.1"/>
</dbReference>
<evidence type="ECO:0000259" key="2">
    <source>
        <dbReference type="Pfam" id="PF03364"/>
    </source>
</evidence>
<dbReference type="InterPro" id="IPR023393">
    <property type="entry name" value="START-like_dom_sf"/>
</dbReference>
<dbReference type="Pfam" id="PF03364">
    <property type="entry name" value="Polyketide_cyc"/>
    <property type="match status" value="1"/>
</dbReference>
<dbReference type="Proteomes" id="UP000734511">
    <property type="component" value="Unassembled WGS sequence"/>
</dbReference>
<dbReference type="PANTHER" id="PTHR33824:SF7">
    <property type="entry name" value="POLYKETIDE CYCLASE_DEHYDRASE AND LIPID TRANSPORT SUPERFAMILY PROTEIN"/>
    <property type="match status" value="1"/>
</dbReference>
<dbReference type="Gene3D" id="3.30.530.20">
    <property type="match status" value="1"/>
</dbReference>
<name>A0ABX0ZVV3_9ACTN</name>
<sequence>MAPKGPKGKESEQSGGLTGFGDLRQEFGKFLGGLADEWTQKAGDKVSGLTDRLTDVADGQGGMLGAGNRMLHGDSPFKAMVGQKAKDTKDKVVGKVKDTVGGGGGSGTGENVKAVNIVESLDVGVSRRTAYDNWTQFEDFSSFTKGVRGVSQEEDEVTTWNLKIGPSSRSWKATTQEQIPDERIVWTSEGAKGSTTGCVSFHELGPSLTRILVVVEYTPAGFFEKTANLWRAQGRRLRLDLKHFGRHVTLHADDEVEGWRGEIRDGEVVRSHEEGLEDDEQGENGPEEDDEDYGPEDEDAYDEGEGAGEDGEEDWDEEEGEPEDEEEGEEGEEEEPAKEEEDDEEEQAPRRRRSRR</sequence>
<comment type="caution">
    <text evidence="3">The sequence shown here is derived from an EMBL/GenBank/DDBJ whole genome shotgun (WGS) entry which is preliminary data.</text>
</comment>
<dbReference type="EMBL" id="JAATEJ010000017">
    <property type="protein sequence ID" value="NJP45736.1"/>
    <property type="molecule type" value="Genomic_DNA"/>
</dbReference>
<dbReference type="PANTHER" id="PTHR33824">
    <property type="entry name" value="POLYKETIDE CYCLASE/DEHYDRASE AND LIPID TRANSPORT SUPERFAMILY PROTEIN"/>
    <property type="match status" value="1"/>
</dbReference>
<evidence type="ECO:0000313" key="3">
    <source>
        <dbReference type="EMBL" id="NJP45736.1"/>
    </source>
</evidence>